<name>T0YW27_9ZZZZ</name>
<evidence type="ECO:0000313" key="4">
    <source>
        <dbReference type="EMBL" id="EQD37238.1"/>
    </source>
</evidence>
<accession>T0YW27</accession>
<dbReference type="InterPro" id="IPR050953">
    <property type="entry name" value="N4_N6_ade-DNA_methylase"/>
</dbReference>
<dbReference type="SUPFAM" id="SSF53335">
    <property type="entry name" value="S-adenosyl-L-methionine-dependent methyltransferases"/>
    <property type="match status" value="1"/>
</dbReference>
<keyword evidence="3" id="KW-0949">S-adenosyl-L-methionine</keyword>
<dbReference type="GO" id="GO:0032259">
    <property type="term" value="P:methylation"/>
    <property type="evidence" value="ECO:0007669"/>
    <property type="project" value="UniProtKB-KW"/>
</dbReference>
<feature type="non-terminal residue" evidence="4">
    <location>
        <position position="457"/>
    </location>
</feature>
<organism evidence="4">
    <name type="scientific">mine drainage metagenome</name>
    <dbReference type="NCBI Taxonomy" id="410659"/>
    <lineage>
        <taxon>unclassified sequences</taxon>
        <taxon>metagenomes</taxon>
        <taxon>ecological metagenomes</taxon>
    </lineage>
</organism>
<dbReference type="PANTHER" id="PTHR33841">
    <property type="entry name" value="DNA METHYLTRANSFERASE YEEA-RELATED"/>
    <property type="match status" value="1"/>
</dbReference>
<keyword evidence="1" id="KW-0489">Methyltransferase</keyword>
<reference evidence="4" key="2">
    <citation type="journal article" date="2014" name="ISME J.">
        <title>Microbial stratification in low pH oxic and suboxic macroscopic growths along an acid mine drainage.</title>
        <authorList>
            <person name="Mendez-Garcia C."/>
            <person name="Mesa V."/>
            <person name="Sprenger R.R."/>
            <person name="Richter M."/>
            <person name="Diez M.S."/>
            <person name="Solano J."/>
            <person name="Bargiela R."/>
            <person name="Golyshina O.V."/>
            <person name="Manteca A."/>
            <person name="Ramos J.L."/>
            <person name="Gallego J.R."/>
            <person name="Llorente I."/>
            <person name="Martins Dos Santos V.A."/>
            <person name="Jensen O.N."/>
            <person name="Pelaez A.I."/>
            <person name="Sanchez J."/>
            <person name="Ferrer M."/>
        </authorList>
    </citation>
    <scope>NUCLEOTIDE SEQUENCE</scope>
</reference>
<keyword evidence="2" id="KW-0808">Transferase</keyword>
<comment type="caution">
    <text evidence="4">The sequence shown here is derived from an EMBL/GenBank/DDBJ whole genome shotgun (WGS) entry which is preliminary data.</text>
</comment>
<evidence type="ECO:0000256" key="1">
    <source>
        <dbReference type="ARBA" id="ARBA00022603"/>
    </source>
</evidence>
<dbReference type="EMBL" id="AUZX01013041">
    <property type="protein sequence ID" value="EQD37238.1"/>
    <property type="molecule type" value="Genomic_DNA"/>
</dbReference>
<gene>
    <name evidence="4" type="ORF">B1A_17721</name>
</gene>
<dbReference type="InterPro" id="IPR029063">
    <property type="entry name" value="SAM-dependent_MTases_sf"/>
</dbReference>
<protein>
    <recommendedName>
        <fullName evidence="5">Restriction endonuclease</fullName>
    </recommendedName>
</protein>
<dbReference type="PANTHER" id="PTHR33841:SF5">
    <property type="entry name" value="DNA METHYLASE (MODIFICATION METHYLASE) (METHYLTRANSFERASE)-RELATED"/>
    <property type="match status" value="1"/>
</dbReference>
<evidence type="ECO:0000256" key="3">
    <source>
        <dbReference type="ARBA" id="ARBA00022691"/>
    </source>
</evidence>
<reference evidence="4" key="1">
    <citation type="submission" date="2013-08" db="EMBL/GenBank/DDBJ databases">
        <authorList>
            <person name="Mendez C."/>
            <person name="Richter M."/>
            <person name="Ferrer M."/>
            <person name="Sanchez J."/>
        </authorList>
    </citation>
    <scope>NUCLEOTIDE SEQUENCE</scope>
</reference>
<dbReference type="GO" id="GO:0008168">
    <property type="term" value="F:methyltransferase activity"/>
    <property type="evidence" value="ECO:0007669"/>
    <property type="project" value="UniProtKB-KW"/>
</dbReference>
<proteinExistence type="predicted"/>
<evidence type="ECO:0000256" key="2">
    <source>
        <dbReference type="ARBA" id="ARBA00022679"/>
    </source>
</evidence>
<evidence type="ECO:0008006" key="5">
    <source>
        <dbReference type="Google" id="ProtNLM"/>
    </source>
</evidence>
<sequence>MAKFSFADTVEKLKNTPAGKEASMYGPIRDVFVHVLGYPAADVDIDIIGEGGRPDVTVRAPAGFLDAKGRPAKIDWVVVEAKDESKCFRDPIVREIIFEKKAKYVGAHTAWFVMVEPEFWVLRPVGGGVLTADADIEIPTNGISEQQFKELAVSLLASGAGVSEQLERFRAGDTSMIAIEKLSVSEPSPTKQLINRTRLNRKRFFQQIREATLHLQSSVAGAYGRLEPEIASYASAANAFWTEFGHAEDGFDEHSLTLRGTPKGPDNVRKHDRESARLKRLFSKSPHIARLAVRGLPEFQARTGVDDAKLKELFAIETANLILARVLLLRFFEDHKFFGDTRYVCNGGVAAFQNMRRYFKSSYAKLLEHAYEEGSRLYATAFDATELDWIFGVGDEALSSAIELTLFRFARHDFTTIKGDILTGIYDRFMDRDQRKKLGEFYTPPSIARYMIQRMGI</sequence>
<dbReference type="Gene3D" id="3.40.50.150">
    <property type="entry name" value="Vaccinia Virus protein VP39"/>
    <property type="match status" value="1"/>
</dbReference>
<dbReference type="AlphaFoldDB" id="T0YW27"/>